<evidence type="ECO:0008006" key="5">
    <source>
        <dbReference type="Google" id="ProtNLM"/>
    </source>
</evidence>
<name>A0A8J2L7R7_9HEXA</name>
<sequence length="480" mass="54732">MPKNRNRKSSKGTEIEEVKWELRKRGIRPTGSIQTMLRRLEELKSKEEQDRLESEQAKMNNNSRKAQKKTHSDGDIQSNLSSGKTTSKETVEKRKKKNLESQERSQLVLWRSPIKTITYFLFEVPCAISDGRDRFLASLYDPRKRSIPPGRKIVIMVTIFAILYGLYFFLFKDDSESLKIKETVYWYSYWVFLGILSSVGLGTGLHTFLLYLGPFIAKVTLAAQECGSVQFPQPPYPEQIVCPSDRNSDGVTVSDIMSKIRWESLMWGFGTALGELPPYFMARAARITGMDADEELEEFTQLLQRKKKVDPSQLSILERGKLWMEDLVEKVGFWGILACASIPNPLFDLAGITCGHFLVPFTTFFGATVIGKAIVKTHLQMTFVILAFNEELLERVVGLIRALPKFGPVVSDPFEEFMNHQKAMLHKKEDRQEGGVLAFVLEKLVMAMIIYFVISIINSMAQSYHKRLSKDRNPAAKIKS</sequence>
<keyword evidence="2" id="KW-0472">Membrane</keyword>
<dbReference type="OrthoDB" id="2016540at2759"/>
<keyword evidence="2" id="KW-0812">Transmembrane</keyword>
<dbReference type="EMBL" id="CAJVCH010554654">
    <property type="protein sequence ID" value="CAG7830178.1"/>
    <property type="molecule type" value="Genomic_DNA"/>
</dbReference>
<evidence type="ECO:0000313" key="3">
    <source>
        <dbReference type="EMBL" id="CAG7830178.1"/>
    </source>
</evidence>
<gene>
    <name evidence="3" type="ORF">AFUS01_LOCUS40001</name>
</gene>
<keyword evidence="2" id="KW-1133">Transmembrane helix</keyword>
<feature type="transmembrane region" description="Helical" evidence="2">
    <location>
        <begin position="434"/>
        <end position="457"/>
    </location>
</feature>
<dbReference type="AlphaFoldDB" id="A0A8J2L7R7"/>
<feature type="transmembrane region" description="Helical" evidence="2">
    <location>
        <begin position="153"/>
        <end position="170"/>
    </location>
</feature>
<evidence type="ECO:0000313" key="4">
    <source>
        <dbReference type="Proteomes" id="UP000708208"/>
    </source>
</evidence>
<accession>A0A8J2L7R7</accession>
<feature type="transmembrane region" description="Helical" evidence="2">
    <location>
        <begin position="190"/>
        <end position="212"/>
    </location>
</feature>
<feature type="compositionally biased region" description="Basic and acidic residues" evidence="1">
    <location>
        <begin position="38"/>
        <end position="56"/>
    </location>
</feature>
<feature type="compositionally biased region" description="Basic and acidic residues" evidence="1">
    <location>
        <begin position="11"/>
        <end position="24"/>
    </location>
</feature>
<feature type="compositionally biased region" description="Polar residues" evidence="1">
    <location>
        <begin position="75"/>
        <end position="85"/>
    </location>
</feature>
<comment type="caution">
    <text evidence="3">The sequence shown here is derived from an EMBL/GenBank/DDBJ whole genome shotgun (WGS) entry which is preliminary data.</text>
</comment>
<proteinExistence type="predicted"/>
<feature type="region of interest" description="Disordered" evidence="1">
    <location>
        <begin position="1"/>
        <end position="97"/>
    </location>
</feature>
<feature type="compositionally biased region" description="Basic residues" evidence="1">
    <location>
        <begin position="1"/>
        <end position="10"/>
    </location>
</feature>
<keyword evidence="4" id="KW-1185">Reference proteome</keyword>
<organism evidence="3 4">
    <name type="scientific">Allacma fusca</name>
    <dbReference type="NCBI Taxonomy" id="39272"/>
    <lineage>
        <taxon>Eukaryota</taxon>
        <taxon>Metazoa</taxon>
        <taxon>Ecdysozoa</taxon>
        <taxon>Arthropoda</taxon>
        <taxon>Hexapoda</taxon>
        <taxon>Collembola</taxon>
        <taxon>Symphypleona</taxon>
        <taxon>Sminthuridae</taxon>
        <taxon>Allacma</taxon>
    </lineage>
</organism>
<evidence type="ECO:0000256" key="1">
    <source>
        <dbReference type="SAM" id="MobiDB-lite"/>
    </source>
</evidence>
<protein>
    <recommendedName>
        <fullName evidence="5">Vacuole membrane protein 1</fullName>
    </recommendedName>
</protein>
<feature type="compositionally biased region" description="Basic and acidic residues" evidence="1">
    <location>
        <begin position="86"/>
        <end position="97"/>
    </location>
</feature>
<reference evidence="3" key="1">
    <citation type="submission" date="2021-06" db="EMBL/GenBank/DDBJ databases">
        <authorList>
            <person name="Hodson N. C."/>
            <person name="Mongue J. A."/>
            <person name="Jaron S. K."/>
        </authorList>
    </citation>
    <scope>NUCLEOTIDE SEQUENCE</scope>
</reference>
<dbReference type="Proteomes" id="UP000708208">
    <property type="component" value="Unassembled WGS sequence"/>
</dbReference>
<evidence type="ECO:0000256" key="2">
    <source>
        <dbReference type="SAM" id="Phobius"/>
    </source>
</evidence>